<keyword evidence="1" id="KW-0472">Membrane</keyword>
<keyword evidence="3" id="KW-1185">Reference proteome</keyword>
<evidence type="ECO:0000313" key="3">
    <source>
        <dbReference type="Proteomes" id="UP000824120"/>
    </source>
</evidence>
<comment type="caution">
    <text evidence="2">The sequence shown here is derived from an EMBL/GenBank/DDBJ whole genome shotgun (WGS) entry which is preliminary data.</text>
</comment>
<feature type="transmembrane region" description="Helical" evidence="1">
    <location>
        <begin position="58"/>
        <end position="77"/>
    </location>
</feature>
<accession>A0A9J6B6Z7</accession>
<protein>
    <submittedName>
        <fullName evidence="2">Uncharacterized protein</fullName>
    </submittedName>
</protein>
<organism evidence="2 3">
    <name type="scientific">Solanum commersonii</name>
    <name type="common">Commerson's wild potato</name>
    <name type="synonym">Commerson's nightshade</name>
    <dbReference type="NCBI Taxonomy" id="4109"/>
    <lineage>
        <taxon>Eukaryota</taxon>
        <taxon>Viridiplantae</taxon>
        <taxon>Streptophyta</taxon>
        <taxon>Embryophyta</taxon>
        <taxon>Tracheophyta</taxon>
        <taxon>Spermatophyta</taxon>
        <taxon>Magnoliopsida</taxon>
        <taxon>eudicotyledons</taxon>
        <taxon>Gunneridae</taxon>
        <taxon>Pentapetalae</taxon>
        <taxon>asterids</taxon>
        <taxon>lamiids</taxon>
        <taxon>Solanales</taxon>
        <taxon>Solanaceae</taxon>
        <taxon>Solanoideae</taxon>
        <taxon>Solaneae</taxon>
        <taxon>Solanum</taxon>
    </lineage>
</organism>
<name>A0A9J6B6Z7_SOLCO</name>
<sequence>MNILESKKAELPEAKEEIFNFNEMLLKAKQIIAKANWSAQLQAKKFQANFPYRFPSFVKIRVILVLYSFDFLINILIKQFFVRKFFDSNLSKHDDIFIFVNEYEEEFAIKYLIGKNGLRGG</sequence>
<keyword evidence="1" id="KW-0812">Transmembrane</keyword>
<dbReference type="EMBL" id="JACXVP010000001">
    <property type="protein sequence ID" value="KAG5632332.1"/>
    <property type="molecule type" value="Genomic_DNA"/>
</dbReference>
<dbReference type="Proteomes" id="UP000824120">
    <property type="component" value="Chromosome 1"/>
</dbReference>
<evidence type="ECO:0000313" key="2">
    <source>
        <dbReference type="EMBL" id="KAG5632332.1"/>
    </source>
</evidence>
<reference evidence="2 3" key="1">
    <citation type="submission" date="2020-09" db="EMBL/GenBank/DDBJ databases">
        <title>De no assembly of potato wild relative species, Solanum commersonii.</title>
        <authorList>
            <person name="Cho K."/>
        </authorList>
    </citation>
    <scope>NUCLEOTIDE SEQUENCE [LARGE SCALE GENOMIC DNA]</scope>
    <source>
        <strain evidence="2">LZ3.2</strain>
        <tissue evidence="2">Leaf</tissue>
    </source>
</reference>
<keyword evidence="1" id="KW-1133">Transmembrane helix</keyword>
<gene>
    <name evidence="2" type="ORF">H5410_004049</name>
</gene>
<evidence type="ECO:0000256" key="1">
    <source>
        <dbReference type="SAM" id="Phobius"/>
    </source>
</evidence>
<dbReference type="AlphaFoldDB" id="A0A9J6B6Z7"/>
<proteinExistence type="predicted"/>